<dbReference type="SUPFAM" id="SSF46785">
    <property type="entry name" value="Winged helix' DNA-binding domain"/>
    <property type="match status" value="1"/>
</dbReference>
<evidence type="ECO:0000256" key="5">
    <source>
        <dbReference type="ARBA" id="ARBA00023242"/>
    </source>
</evidence>
<accession>A0ABD3QQ58</accession>
<dbReference type="InterPro" id="IPR000232">
    <property type="entry name" value="HSF_DNA-bd"/>
</dbReference>
<evidence type="ECO:0000256" key="8">
    <source>
        <dbReference type="SAM" id="MobiDB-lite"/>
    </source>
</evidence>
<feature type="region of interest" description="Disordered" evidence="8">
    <location>
        <begin position="366"/>
        <end position="389"/>
    </location>
</feature>
<keyword evidence="2" id="KW-0805">Transcription regulation</keyword>
<feature type="compositionally biased region" description="Polar residues" evidence="8">
    <location>
        <begin position="373"/>
        <end position="383"/>
    </location>
</feature>
<dbReference type="GO" id="GO:0005634">
    <property type="term" value="C:nucleus"/>
    <property type="evidence" value="ECO:0007669"/>
    <property type="project" value="UniProtKB-SubCell"/>
</dbReference>
<feature type="coiled-coil region" evidence="7">
    <location>
        <begin position="206"/>
        <end position="233"/>
    </location>
</feature>
<keyword evidence="7" id="KW-0175">Coiled coil</keyword>
<dbReference type="PRINTS" id="PR00056">
    <property type="entry name" value="HSFDOMAIN"/>
</dbReference>
<name>A0ABD3QQ58_9STRA</name>
<dbReference type="EMBL" id="JABMIG020000020">
    <property type="protein sequence ID" value="KAL3802367.1"/>
    <property type="molecule type" value="Genomic_DNA"/>
</dbReference>
<reference evidence="10 11" key="1">
    <citation type="journal article" date="2020" name="G3 (Bethesda)">
        <title>Improved Reference Genome for Cyclotella cryptica CCMP332, a Model for Cell Wall Morphogenesis, Salinity Adaptation, and Lipid Production in Diatoms (Bacillariophyta).</title>
        <authorList>
            <person name="Roberts W.R."/>
            <person name="Downey K.M."/>
            <person name="Ruck E.C."/>
            <person name="Traller J.C."/>
            <person name="Alverson A.J."/>
        </authorList>
    </citation>
    <scope>NUCLEOTIDE SEQUENCE [LARGE SCALE GENOMIC DNA]</scope>
    <source>
        <strain evidence="10 11">CCMP332</strain>
    </source>
</reference>
<feature type="region of interest" description="Disordered" evidence="8">
    <location>
        <begin position="1"/>
        <end position="52"/>
    </location>
</feature>
<comment type="caution">
    <text evidence="10">The sequence shown here is derived from an EMBL/GenBank/DDBJ whole genome shotgun (WGS) entry which is preliminary data.</text>
</comment>
<evidence type="ECO:0000256" key="2">
    <source>
        <dbReference type="ARBA" id="ARBA00023015"/>
    </source>
</evidence>
<dbReference type="FunFam" id="1.10.10.10:FF:000027">
    <property type="entry name" value="Heat shock transcription factor 1"/>
    <property type="match status" value="1"/>
</dbReference>
<dbReference type="AlphaFoldDB" id="A0ABD3QQ58"/>
<comment type="similarity">
    <text evidence="6">Belongs to the HSF family.</text>
</comment>
<feature type="domain" description="HSF-type DNA-binding" evidence="9">
    <location>
        <begin position="97"/>
        <end position="202"/>
    </location>
</feature>
<dbReference type="GO" id="GO:0003677">
    <property type="term" value="F:DNA binding"/>
    <property type="evidence" value="ECO:0007669"/>
    <property type="project" value="UniProtKB-KW"/>
</dbReference>
<dbReference type="Pfam" id="PF00447">
    <property type="entry name" value="HSF_DNA-bind"/>
    <property type="match status" value="1"/>
</dbReference>
<evidence type="ECO:0000259" key="9">
    <source>
        <dbReference type="SMART" id="SM00415"/>
    </source>
</evidence>
<dbReference type="PANTHER" id="PTHR10015:SF206">
    <property type="entry name" value="HSF-TYPE DNA-BINDING DOMAIN-CONTAINING PROTEIN"/>
    <property type="match status" value="1"/>
</dbReference>
<keyword evidence="4" id="KW-0804">Transcription</keyword>
<dbReference type="InterPro" id="IPR036388">
    <property type="entry name" value="WH-like_DNA-bd_sf"/>
</dbReference>
<proteinExistence type="inferred from homology"/>
<protein>
    <recommendedName>
        <fullName evidence="9">HSF-type DNA-binding domain-containing protein</fullName>
    </recommendedName>
</protein>
<evidence type="ECO:0000256" key="7">
    <source>
        <dbReference type="SAM" id="Coils"/>
    </source>
</evidence>
<gene>
    <name evidence="10" type="ORF">HJC23_007192</name>
</gene>
<evidence type="ECO:0000256" key="4">
    <source>
        <dbReference type="ARBA" id="ARBA00023163"/>
    </source>
</evidence>
<dbReference type="InterPro" id="IPR036390">
    <property type="entry name" value="WH_DNA-bd_sf"/>
</dbReference>
<dbReference type="PANTHER" id="PTHR10015">
    <property type="entry name" value="HEAT SHOCK TRANSCRIPTION FACTOR"/>
    <property type="match status" value="1"/>
</dbReference>
<evidence type="ECO:0000256" key="1">
    <source>
        <dbReference type="ARBA" id="ARBA00004123"/>
    </source>
</evidence>
<organism evidence="10 11">
    <name type="scientific">Cyclotella cryptica</name>
    <dbReference type="NCBI Taxonomy" id="29204"/>
    <lineage>
        <taxon>Eukaryota</taxon>
        <taxon>Sar</taxon>
        <taxon>Stramenopiles</taxon>
        <taxon>Ochrophyta</taxon>
        <taxon>Bacillariophyta</taxon>
        <taxon>Coscinodiscophyceae</taxon>
        <taxon>Thalassiosirophycidae</taxon>
        <taxon>Stephanodiscales</taxon>
        <taxon>Stephanodiscaceae</taxon>
        <taxon>Cyclotella</taxon>
    </lineage>
</organism>
<dbReference type="Gene3D" id="1.10.10.10">
    <property type="entry name" value="Winged helix-like DNA-binding domain superfamily/Winged helix DNA-binding domain"/>
    <property type="match status" value="1"/>
</dbReference>
<evidence type="ECO:0000256" key="3">
    <source>
        <dbReference type="ARBA" id="ARBA00023125"/>
    </source>
</evidence>
<keyword evidence="11" id="KW-1185">Reference proteome</keyword>
<keyword evidence="5" id="KW-0539">Nucleus</keyword>
<keyword evidence="3" id="KW-0238">DNA-binding</keyword>
<evidence type="ECO:0000256" key="6">
    <source>
        <dbReference type="RuleBase" id="RU004020"/>
    </source>
</evidence>
<dbReference type="SMART" id="SM00415">
    <property type="entry name" value="HSF"/>
    <property type="match status" value="1"/>
</dbReference>
<evidence type="ECO:0000313" key="11">
    <source>
        <dbReference type="Proteomes" id="UP001516023"/>
    </source>
</evidence>
<dbReference type="Proteomes" id="UP001516023">
    <property type="component" value="Unassembled WGS sequence"/>
</dbReference>
<comment type="subcellular location">
    <subcellularLocation>
        <location evidence="1">Nucleus</location>
    </subcellularLocation>
</comment>
<evidence type="ECO:0000313" key="10">
    <source>
        <dbReference type="EMBL" id="KAL3802367.1"/>
    </source>
</evidence>
<sequence>MTNPEKSDWDQVPAAASAPPPIMHNSAVAPGQSMPHISAGLPLPSPTQNGTDSSTMFLANVSEQYGSTIPPTRLAPSSTSSAAPKGGIELNSAKHGQLPLFLTKTYHMIDKTSPDIASWSENGDSFIIRDPEKFAAEILPQYFKHSNFSSFARQLNFYGFRKLKAEPILTADYDARKANYVSFFHEKFQRGKPDLLHEIRRATKGEQTSKDEVEVLRDEISSLREQLSNATQYYNRRLSELIADSDRKFSQVWSELRPLIGSNNSMMQGNSMMPPNTAGVFQSYQDFNSMQTHPGASNHAGIPPPRFAMQGSTMQTLSHVAGVKLQSPSVQSQHATVPPVPMSLTDQSMKRSAFEPAVRDVTKKCKGDEMTGRETNNVQNEAKGSSVHH</sequence>